<evidence type="ECO:0000256" key="19">
    <source>
        <dbReference type="SAM" id="Phobius"/>
    </source>
</evidence>
<evidence type="ECO:0000256" key="3">
    <source>
        <dbReference type="ARBA" id="ARBA00022448"/>
    </source>
</evidence>
<evidence type="ECO:0000313" key="20">
    <source>
        <dbReference type="EMBL" id="KAG5170616.1"/>
    </source>
</evidence>
<evidence type="ECO:0000256" key="16">
    <source>
        <dbReference type="PIRSR" id="PIRSR005229-1"/>
    </source>
</evidence>
<evidence type="ECO:0000256" key="7">
    <source>
        <dbReference type="ARBA" id="ARBA00022792"/>
    </source>
</evidence>
<feature type="binding site" evidence="16">
    <location>
        <position position="332"/>
    </location>
    <ligand>
        <name>Fe cation</name>
        <dbReference type="ChEBI" id="CHEBI:24875"/>
        <label>2</label>
    </ligand>
</feature>
<gene>
    <name evidence="20" type="ORF">JR316_005005</name>
</gene>
<keyword evidence="4 17" id="KW-0679">Respiratory chain</keyword>
<dbReference type="Pfam" id="PF01786">
    <property type="entry name" value="AOX"/>
    <property type="match status" value="1"/>
</dbReference>
<evidence type="ECO:0000256" key="10">
    <source>
        <dbReference type="ARBA" id="ARBA00022989"/>
    </source>
</evidence>
<feature type="binding site" evidence="16">
    <location>
        <position position="332"/>
    </location>
    <ligand>
        <name>Fe cation</name>
        <dbReference type="ChEBI" id="CHEBI:24875"/>
        <label>1</label>
    </ligand>
</feature>
<keyword evidence="12 16" id="KW-0408">Iron</keyword>
<evidence type="ECO:0000256" key="18">
    <source>
        <dbReference type="SAM" id="MobiDB-lite"/>
    </source>
</evidence>
<dbReference type="AlphaFoldDB" id="A0A8H8CM88"/>
<dbReference type="InterPro" id="IPR002680">
    <property type="entry name" value="AOX"/>
</dbReference>
<proteinExistence type="inferred from homology"/>
<dbReference type="FunFam" id="1.20.1260.140:FF:000002">
    <property type="entry name" value="Alternative oxidase"/>
    <property type="match status" value="1"/>
</dbReference>
<comment type="cofactor">
    <cofactor evidence="16 17">
        <name>Fe cation</name>
        <dbReference type="ChEBI" id="CHEBI:24875"/>
    </cofactor>
    <text evidence="16 17">Binds 2 iron ions per subunit.</text>
</comment>
<reference evidence="20" key="1">
    <citation type="submission" date="2021-02" db="EMBL/GenBank/DDBJ databases">
        <title>Psilocybe cubensis genome.</title>
        <authorList>
            <person name="Mckernan K.J."/>
            <person name="Crawford S."/>
            <person name="Trippe A."/>
            <person name="Kane L.T."/>
            <person name="Mclaughlin S."/>
        </authorList>
    </citation>
    <scope>NUCLEOTIDE SEQUENCE [LARGE SCALE GENOMIC DNA]</scope>
    <source>
        <strain evidence="20">MGC-MH-2018</strain>
    </source>
</reference>
<feature type="compositionally biased region" description="Polar residues" evidence="18">
    <location>
        <begin position="40"/>
        <end position="60"/>
    </location>
</feature>
<dbReference type="EC" id="1.-.-.-" evidence="17"/>
<comment type="caution">
    <text evidence="20">The sequence shown here is derived from an EMBL/GenBank/DDBJ whole genome shotgun (WGS) entry which is preliminary data.</text>
</comment>
<protein>
    <recommendedName>
        <fullName evidence="17">Alternative oxidase</fullName>
        <ecNumber evidence="17">1.-.-.-</ecNumber>
    </recommendedName>
</protein>
<evidence type="ECO:0000256" key="12">
    <source>
        <dbReference type="ARBA" id="ARBA00023004"/>
    </source>
</evidence>
<evidence type="ECO:0000256" key="9">
    <source>
        <dbReference type="ARBA" id="ARBA00022982"/>
    </source>
</evidence>
<feature type="binding site" evidence="16">
    <location>
        <position position="278"/>
    </location>
    <ligand>
        <name>Fe cation</name>
        <dbReference type="ChEBI" id="CHEBI:24875"/>
        <label>2</label>
    </ligand>
</feature>
<keyword evidence="11 17" id="KW-0560">Oxidoreductase</keyword>
<keyword evidence="13" id="KW-0496">Mitochondrion</keyword>
<feature type="transmembrane region" description="Helical" evidence="19">
    <location>
        <begin position="242"/>
        <end position="265"/>
    </location>
</feature>
<evidence type="ECO:0000256" key="17">
    <source>
        <dbReference type="RuleBase" id="RU003779"/>
    </source>
</evidence>
<feature type="compositionally biased region" description="Basic and acidic residues" evidence="18">
    <location>
        <begin position="61"/>
        <end position="71"/>
    </location>
</feature>
<feature type="region of interest" description="Disordered" evidence="18">
    <location>
        <begin position="40"/>
        <end position="71"/>
    </location>
</feature>
<evidence type="ECO:0000256" key="14">
    <source>
        <dbReference type="ARBA" id="ARBA00023136"/>
    </source>
</evidence>
<dbReference type="PIRSF" id="PIRSF005229">
    <property type="entry name" value="AOX"/>
    <property type="match status" value="1"/>
</dbReference>
<dbReference type="InterPro" id="IPR038659">
    <property type="entry name" value="AOX_sf"/>
</dbReference>
<feature type="binding site" evidence="16">
    <location>
        <position position="335"/>
    </location>
    <ligand>
        <name>Fe cation</name>
        <dbReference type="ChEBI" id="CHEBI:24875"/>
        <label>2</label>
    </ligand>
</feature>
<keyword evidence="5 17" id="KW-0812">Transmembrane</keyword>
<dbReference type="GO" id="GO:0009916">
    <property type="term" value="F:alternative oxidase activity"/>
    <property type="evidence" value="ECO:0007669"/>
    <property type="project" value="UniProtKB-UniRule"/>
</dbReference>
<feature type="binding site" evidence="16">
    <location>
        <position position="227"/>
    </location>
    <ligand>
        <name>Fe cation</name>
        <dbReference type="ChEBI" id="CHEBI:24875"/>
        <label>2</label>
    </ligand>
</feature>
<dbReference type="EMBL" id="JAFIQS010000004">
    <property type="protein sequence ID" value="KAG5170616.1"/>
    <property type="molecule type" value="Genomic_DNA"/>
</dbReference>
<organism evidence="20">
    <name type="scientific">Psilocybe cubensis</name>
    <name type="common">Psychedelic mushroom</name>
    <name type="synonym">Stropharia cubensis</name>
    <dbReference type="NCBI Taxonomy" id="181762"/>
    <lineage>
        <taxon>Eukaryota</taxon>
        <taxon>Fungi</taxon>
        <taxon>Dikarya</taxon>
        <taxon>Basidiomycota</taxon>
        <taxon>Agaricomycotina</taxon>
        <taxon>Agaricomycetes</taxon>
        <taxon>Agaricomycetidae</taxon>
        <taxon>Agaricales</taxon>
        <taxon>Agaricineae</taxon>
        <taxon>Strophariaceae</taxon>
        <taxon>Psilocybe</taxon>
    </lineage>
</organism>
<comment type="similarity">
    <text evidence="2 17">Belongs to the alternative oxidase family.</text>
</comment>
<feature type="binding site" evidence="16">
    <location>
        <position position="230"/>
    </location>
    <ligand>
        <name>Fe cation</name>
        <dbReference type="ChEBI" id="CHEBI:24875"/>
        <label>1</label>
    </ligand>
</feature>
<evidence type="ECO:0000256" key="4">
    <source>
        <dbReference type="ARBA" id="ARBA00022660"/>
    </source>
</evidence>
<sequence length="376" mass="42608">MIRTTLIKSTASPALRLGLSSSPLRSRSVLALTLGSHTHVSRQLSTSSMRPNESILTTKQSHNESTEGHNLKHEVREVPLKEGTGSRLTQHDAVSTVPVMVRGDWVLFHPVYSPEELKAVEVLHRNPKTLGDKFAAGLVKLSRRIFDFVSGYKHNTNPPAPGMTLEELRKAGYMLSEKQWLERILFLESIAGVPGMVAATLRHLTSLRLMRRDSGWIHTCLEEAENERMHLMTFMTLRQPSIFFRLMILGAQGVFYNLFFLSYLISPKICHRFVGYLEEEAVVTYTRCIADLEAGKIPEWTNLPAPEISIDYWRLHPDAKLLDVLYAVRSDETTHRFVNHSLANLNPATDVNPFALREPDMHVKGAKIEQVILIWP</sequence>
<dbReference type="GO" id="GO:0010230">
    <property type="term" value="P:alternative respiration"/>
    <property type="evidence" value="ECO:0007669"/>
    <property type="project" value="TreeGrafter"/>
</dbReference>
<evidence type="ECO:0000256" key="11">
    <source>
        <dbReference type="ARBA" id="ARBA00023002"/>
    </source>
</evidence>
<comment type="function">
    <text evidence="15">Catalyzes cyanide-resistant oxygen consumption. May increase respiration when the cytochrome respiratory pathway is restricted, or in response to low temperatures.</text>
</comment>
<evidence type="ECO:0000256" key="6">
    <source>
        <dbReference type="ARBA" id="ARBA00022723"/>
    </source>
</evidence>
<evidence type="ECO:0000256" key="5">
    <source>
        <dbReference type="ARBA" id="ARBA00022692"/>
    </source>
</evidence>
<evidence type="ECO:0000256" key="15">
    <source>
        <dbReference type="ARBA" id="ARBA00025285"/>
    </source>
</evidence>
<dbReference type="PANTHER" id="PTHR31803">
    <property type="entry name" value="ALTERNATIVE OXIDASE"/>
    <property type="match status" value="1"/>
</dbReference>
<evidence type="ECO:0000256" key="13">
    <source>
        <dbReference type="ARBA" id="ARBA00023128"/>
    </source>
</evidence>
<keyword evidence="7" id="KW-0999">Mitochondrion inner membrane</keyword>
<keyword evidence="9 17" id="KW-0249">Electron transport</keyword>
<comment type="subcellular location">
    <subcellularLocation>
        <location evidence="1">Mitochondrion inner membrane</location>
    </subcellularLocation>
</comment>
<dbReference type="PANTHER" id="PTHR31803:SF3">
    <property type="entry name" value="ALTERNATIVE OXIDASE"/>
    <property type="match status" value="1"/>
</dbReference>
<evidence type="ECO:0000256" key="1">
    <source>
        <dbReference type="ARBA" id="ARBA00004273"/>
    </source>
</evidence>
<name>A0A8H8CM88_PSICU</name>
<evidence type="ECO:0000256" key="2">
    <source>
        <dbReference type="ARBA" id="ARBA00008388"/>
    </source>
</evidence>
<keyword evidence="8" id="KW-0809">Transit peptide</keyword>
<accession>A0A8H8CM88</accession>
<keyword evidence="14 17" id="KW-0472">Membrane</keyword>
<feature type="binding site" evidence="16">
    <location>
        <position position="227"/>
    </location>
    <ligand>
        <name>Fe cation</name>
        <dbReference type="ChEBI" id="CHEBI:24875"/>
        <label>1</label>
    </ligand>
</feature>
<keyword evidence="6 16" id="KW-0479">Metal-binding</keyword>
<dbReference type="GO" id="GO:0005743">
    <property type="term" value="C:mitochondrial inner membrane"/>
    <property type="evidence" value="ECO:0007669"/>
    <property type="project" value="UniProtKB-SubCell"/>
</dbReference>
<keyword evidence="10 19" id="KW-1133">Transmembrane helix</keyword>
<dbReference type="Gene3D" id="1.20.1260.140">
    <property type="entry name" value="Alternative oxidase"/>
    <property type="match status" value="1"/>
</dbReference>
<dbReference type="GO" id="GO:0098803">
    <property type="term" value="C:respiratory chain complex"/>
    <property type="evidence" value="ECO:0007669"/>
    <property type="project" value="UniProtKB-UniRule"/>
</dbReference>
<dbReference type="OrthoDB" id="16906at2759"/>
<keyword evidence="3" id="KW-0813">Transport</keyword>
<evidence type="ECO:0000256" key="8">
    <source>
        <dbReference type="ARBA" id="ARBA00022946"/>
    </source>
</evidence>
<dbReference type="GO" id="GO:0046872">
    <property type="term" value="F:metal ion binding"/>
    <property type="evidence" value="ECO:0007669"/>
    <property type="project" value="UniProtKB-UniRule"/>
</dbReference>
<feature type="binding site" evidence="16">
    <location>
        <position position="188"/>
    </location>
    <ligand>
        <name>Fe cation</name>
        <dbReference type="ChEBI" id="CHEBI:24875"/>
        <label>1</label>
    </ligand>
</feature>
<dbReference type="CDD" id="cd01053">
    <property type="entry name" value="AOX"/>
    <property type="match status" value="1"/>
</dbReference>